<name>A0A0F8XE39_9ZZZZ</name>
<proteinExistence type="predicted"/>
<organism evidence="1">
    <name type="scientific">marine sediment metagenome</name>
    <dbReference type="NCBI Taxonomy" id="412755"/>
    <lineage>
        <taxon>unclassified sequences</taxon>
        <taxon>metagenomes</taxon>
        <taxon>ecological metagenomes</taxon>
    </lineage>
</organism>
<dbReference type="EMBL" id="LAZR01070466">
    <property type="protein sequence ID" value="KKK40494.1"/>
    <property type="molecule type" value="Genomic_DNA"/>
</dbReference>
<feature type="non-terminal residue" evidence="1">
    <location>
        <position position="1"/>
    </location>
</feature>
<feature type="non-terminal residue" evidence="1">
    <location>
        <position position="355"/>
    </location>
</feature>
<dbReference type="AlphaFoldDB" id="A0A0F8XE39"/>
<reference evidence="1" key="1">
    <citation type="journal article" date="2015" name="Nature">
        <title>Complex archaea that bridge the gap between prokaryotes and eukaryotes.</title>
        <authorList>
            <person name="Spang A."/>
            <person name="Saw J.H."/>
            <person name="Jorgensen S.L."/>
            <person name="Zaremba-Niedzwiedzka K."/>
            <person name="Martijn J."/>
            <person name="Lind A.E."/>
            <person name="van Eijk R."/>
            <person name="Schleper C."/>
            <person name="Guy L."/>
            <person name="Ettema T.J."/>
        </authorList>
    </citation>
    <scope>NUCLEOTIDE SEQUENCE</scope>
</reference>
<evidence type="ECO:0000313" key="1">
    <source>
        <dbReference type="EMBL" id="KKK40494.1"/>
    </source>
</evidence>
<protein>
    <submittedName>
        <fullName evidence="1">Uncharacterized protein</fullName>
    </submittedName>
</protein>
<gene>
    <name evidence="1" type="ORF">LCGC14_3049540</name>
</gene>
<sequence length="355" mass="38252">IQACFWRISRIINIEAVPSAIAVFWRKSCKGWKSRGISGKNKRANSLLYALALAYLANPSLNVYCGVLDGGNNPIADDTTVLPTGADDALEDLFLYDDIGYVVLAGIDPVAEGTTHVETATNSTSPPYNMPRQYVAGLDLFTLFDSVTYNLNGKPLHADDLTNASATWVNAKSDYGLSMNYVGNHDYNFSVIGDNQTLQIGGQLAAAYLAGFLATQKESAGVTFSSNKLGATKYTPALADDTSIPYPFSLGEINQAIIEGCIITRFAQNSWVFAKGVNYIGAAGTAWSLYPHRSITNFVHKSLADNLMQFLGRQQTQANLNAAQKLAEGILGDAVARNYISTVNSVSVKPHPTEV</sequence>
<accession>A0A0F8XE39</accession>
<comment type="caution">
    <text evidence="1">The sequence shown here is derived from an EMBL/GenBank/DDBJ whole genome shotgun (WGS) entry which is preliminary data.</text>
</comment>